<dbReference type="OrthoDB" id="9804774at2"/>
<dbReference type="PANTHER" id="PTHR43658:SF8">
    <property type="entry name" value="17-BETA-HYDROXYSTEROID DEHYDROGENASE 14-RELATED"/>
    <property type="match status" value="1"/>
</dbReference>
<proteinExistence type="inferred from homology"/>
<reference evidence="4 5" key="1">
    <citation type="submission" date="2014-06" db="EMBL/GenBank/DDBJ databases">
        <title>Draft genome sequence of Idiomarina sp. MCCC 1A10513.</title>
        <authorList>
            <person name="Du J."/>
            <person name="Lai Q."/>
            <person name="Shao Z."/>
        </authorList>
    </citation>
    <scope>NUCLEOTIDE SEQUENCE [LARGE SCALE GENOMIC DNA]</scope>
    <source>
        <strain evidence="4 5">MCCC 1A10513</strain>
    </source>
</reference>
<sequence length="254" mass="26966">MDIATSTIVITGGAQGLGRAMAEHFAAAGAALALIDMNQETLTDAETICRDKGARQVKGYVANVTDEAAVEQVFNDIAAEFGGINVLINNAGILRDGMLIKCKDGEITHKMPLQQFQSVLDVNLTGSFLCGREASAHMAKAGKGGVIINISSVARAGNIGQTNYAATKAGVVAMTVTWARELGRFGIRCGAIAPGFIETPMTAQMKPEAIERALSMVPLRRWGQPDEIAHSARYIIENDFFSGRVIEIDGGVRL</sequence>
<organism evidence="4 5">
    <name type="scientific">Pseudidiomarina atlantica</name>
    <dbReference type="NCBI Taxonomy" id="1517416"/>
    <lineage>
        <taxon>Bacteria</taxon>
        <taxon>Pseudomonadati</taxon>
        <taxon>Pseudomonadota</taxon>
        <taxon>Gammaproteobacteria</taxon>
        <taxon>Alteromonadales</taxon>
        <taxon>Idiomarinaceae</taxon>
        <taxon>Pseudidiomarina</taxon>
    </lineage>
</organism>
<name>A0A094IPG6_9GAMM</name>
<feature type="domain" description="Ketoreductase" evidence="3">
    <location>
        <begin position="6"/>
        <end position="195"/>
    </location>
</feature>
<dbReference type="Proteomes" id="UP000053718">
    <property type="component" value="Unassembled WGS sequence"/>
</dbReference>
<dbReference type="Gene3D" id="3.40.50.720">
    <property type="entry name" value="NAD(P)-binding Rossmann-like Domain"/>
    <property type="match status" value="1"/>
</dbReference>
<evidence type="ECO:0000313" key="4">
    <source>
        <dbReference type="EMBL" id="KFZ29575.1"/>
    </source>
</evidence>
<dbReference type="STRING" id="1517416.IDAT_00240"/>
<dbReference type="InterPro" id="IPR020904">
    <property type="entry name" value="Sc_DH/Rdtase_CS"/>
</dbReference>
<protein>
    <submittedName>
        <fullName evidence="4">3-ketoacyl-ACP reductase</fullName>
        <ecNumber evidence="4">1.1.1.100</ecNumber>
    </submittedName>
</protein>
<keyword evidence="2 4" id="KW-0560">Oxidoreductase</keyword>
<dbReference type="InterPro" id="IPR036291">
    <property type="entry name" value="NAD(P)-bd_dom_sf"/>
</dbReference>
<dbReference type="SUPFAM" id="SSF51735">
    <property type="entry name" value="NAD(P)-binding Rossmann-fold domains"/>
    <property type="match status" value="1"/>
</dbReference>
<dbReference type="InterPro" id="IPR057326">
    <property type="entry name" value="KR_dom"/>
</dbReference>
<evidence type="ECO:0000259" key="3">
    <source>
        <dbReference type="SMART" id="SM00822"/>
    </source>
</evidence>
<accession>A0A094IPG6</accession>
<evidence type="ECO:0000256" key="2">
    <source>
        <dbReference type="ARBA" id="ARBA00023002"/>
    </source>
</evidence>
<dbReference type="InterPro" id="IPR002347">
    <property type="entry name" value="SDR_fam"/>
</dbReference>
<dbReference type="PRINTS" id="PR00080">
    <property type="entry name" value="SDRFAMILY"/>
</dbReference>
<evidence type="ECO:0000313" key="5">
    <source>
        <dbReference type="Proteomes" id="UP000053718"/>
    </source>
</evidence>
<evidence type="ECO:0000256" key="1">
    <source>
        <dbReference type="ARBA" id="ARBA00006484"/>
    </source>
</evidence>
<comment type="similarity">
    <text evidence="1">Belongs to the short-chain dehydrogenases/reductases (SDR) family.</text>
</comment>
<dbReference type="PROSITE" id="PS00061">
    <property type="entry name" value="ADH_SHORT"/>
    <property type="match status" value="1"/>
</dbReference>
<dbReference type="PRINTS" id="PR00081">
    <property type="entry name" value="GDHRDH"/>
</dbReference>
<keyword evidence="5" id="KW-1185">Reference proteome</keyword>
<dbReference type="GO" id="GO:0004316">
    <property type="term" value="F:3-oxoacyl-[acyl-carrier-protein] reductase (NADPH) activity"/>
    <property type="evidence" value="ECO:0007669"/>
    <property type="project" value="UniProtKB-EC"/>
</dbReference>
<dbReference type="PANTHER" id="PTHR43658">
    <property type="entry name" value="SHORT-CHAIN DEHYDROGENASE/REDUCTASE"/>
    <property type="match status" value="1"/>
</dbReference>
<comment type="caution">
    <text evidence="4">The sequence shown here is derived from an EMBL/GenBank/DDBJ whole genome shotgun (WGS) entry which is preliminary data.</text>
</comment>
<dbReference type="AlphaFoldDB" id="A0A094IPG6"/>
<dbReference type="RefSeq" id="WP_034729022.1">
    <property type="nucleotide sequence ID" value="NZ_JPIN01000001.1"/>
</dbReference>
<dbReference type="EC" id="1.1.1.100" evidence="4"/>
<dbReference type="NCBIfam" id="NF006072">
    <property type="entry name" value="PRK08217.1"/>
    <property type="match status" value="1"/>
</dbReference>
<dbReference type="SMART" id="SM00822">
    <property type="entry name" value="PKS_KR"/>
    <property type="match status" value="1"/>
</dbReference>
<dbReference type="EMBL" id="JPIN01000001">
    <property type="protein sequence ID" value="KFZ29575.1"/>
    <property type="molecule type" value="Genomic_DNA"/>
</dbReference>
<dbReference type="eggNOG" id="COG1028">
    <property type="taxonomic scope" value="Bacteria"/>
</dbReference>
<dbReference type="Pfam" id="PF13561">
    <property type="entry name" value="adh_short_C2"/>
    <property type="match status" value="1"/>
</dbReference>
<dbReference type="FunFam" id="3.40.50.720:FF:000173">
    <property type="entry name" value="3-oxoacyl-[acyl-carrier protein] reductase"/>
    <property type="match status" value="1"/>
</dbReference>
<gene>
    <name evidence="4" type="primary">fabG</name>
    <name evidence="4" type="ORF">IDAT_00240</name>
</gene>